<dbReference type="AlphaFoldDB" id="A0A2A7MRI4"/>
<reference evidence="3" key="3">
    <citation type="submission" date="2020-02" db="EMBL/GenBank/DDBJ databases">
        <authorList>
            <person name="Matsumoto Y."/>
            <person name="Motooka D."/>
            <person name="Nakamura S."/>
        </authorList>
    </citation>
    <scope>NUCLEOTIDE SEQUENCE</scope>
    <source>
        <strain evidence="3">JCM 6377</strain>
    </source>
</reference>
<dbReference type="Pfam" id="PF01575">
    <property type="entry name" value="MaoC_dehydratas"/>
    <property type="match status" value="1"/>
</dbReference>
<dbReference type="SUPFAM" id="SSF54637">
    <property type="entry name" value="Thioesterase/thiol ester dehydrase-isomerase"/>
    <property type="match status" value="1"/>
</dbReference>
<accession>A0A2A7MRI4</accession>
<dbReference type="EMBL" id="BLKS01000001">
    <property type="protein sequence ID" value="GFG51339.1"/>
    <property type="molecule type" value="Genomic_DNA"/>
</dbReference>
<evidence type="ECO:0000313" key="4">
    <source>
        <dbReference type="EMBL" id="PEG34316.1"/>
    </source>
</evidence>
<evidence type="ECO:0000256" key="1">
    <source>
        <dbReference type="ARBA" id="ARBA00005254"/>
    </source>
</evidence>
<evidence type="ECO:0000313" key="6">
    <source>
        <dbReference type="Proteomes" id="UP000465302"/>
    </source>
</evidence>
<evidence type="ECO:0000259" key="2">
    <source>
        <dbReference type="Pfam" id="PF01575"/>
    </source>
</evidence>
<dbReference type="Proteomes" id="UP000220914">
    <property type="component" value="Unassembled WGS sequence"/>
</dbReference>
<organism evidence="4 5">
    <name type="scientific">Mycolicibacterium agri</name>
    <name type="common">Mycobacterium agri</name>
    <dbReference type="NCBI Taxonomy" id="36811"/>
    <lineage>
        <taxon>Bacteria</taxon>
        <taxon>Bacillati</taxon>
        <taxon>Actinomycetota</taxon>
        <taxon>Actinomycetes</taxon>
        <taxon>Mycobacteriales</taxon>
        <taxon>Mycobacteriaceae</taxon>
        <taxon>Mycolicibacterium</taxon>
    </lineage>
</organism>
<comment type="similarity">
    <text evidence="1">Belongs to the enoyl-CoA hydratase/isomerase family.</text>
</comment>
<dbReference type="OrthoDB" id="4736831at2"/>
<dbReference type="RefSeq" id="WP_097943052.1">
    <property type="nucleotide sequence ID" value="NZ_BLKS01000001.1"/>
</dbReference>
<dbReference type="InterPro" id="IPR029069">
    <property type="entry name" value="HotDog_dom_sf"/>
</dbReference>
<gene>
    <name evidence="4" type="ORF">CQY20_26275</name>
    <name evidence="3" type="ORF">MAGR_27800</name>
</gene>
<name>A0A2A7MRI4_MYCAG</name>
<reference evidence="3 6" key="2">
    <citation type="journal article" date="2019" name="Emerg. Microbes Infect.">
        <title>Comprehensive subspecies identification of 175 nontuberculous mycobacteria species based on 7547 genomic profiles.</title>
        <authorList>
            <person name="Matsumoto Y."/>
            <person name="Kinjo T."/>
            <person name="Motooka D."/>
            <person name="Nabeya D."/>
            <person name="Jung N."/>
            <person name="Uechi K."/>
            <person name="Horii T."/>
            <person name="Iida T."/>
            <person name="Fujita J."/>
            <person name="Nakamura S."/>
        </authorList>
    </citation>
    <scope>NUCLEOTIDE SEQUENCE [LARGE SCALE GENOMIC DNA]</scope>
    <source>
        <strain evidence="3 6">JCM 6377</strain>
    </source>
</reference>
<sequence>MTYRSLTWDAVTVPTELAQVVDEISYQRVVMNPGATWDYFPGHYDPEYATSHGHPTIFLNTMHIAGFIDRIATEWAGPHSRVVRRKMSIHQSIYADDSMVGRGSVVNKRRVITDGATKLLVDLQISVFNQRDELCCPAEVTLELNS</sequence>
<dbReference type="EMBL" id="PDCP01000069">
    <property type="protein sequence ID" value="PEG34316.1"/>
    <property type="molecule type" value="Genomic_DNA"/>
</dbReference>
<protein>
    <recommendedName>
        <fullName evidence="2">MaoC-like domain-containing protein</fullName>
    </recommendedName>
</protein>
<evidence type="ECO:0000313" key="5">
    <source>
        <dbReference type="Proteomes" id="UP000220914"/>
    </source>
</evidence>
<keyword evidence="5" id="KW-1185">Reference proteome</keyword>
<proteinExistence type="inferred from homology"/>
<comment type="caution">
    <text evidence="4">The sequence shown here is derived from an EMBL/GenBank/DDBJ whole genome shotgun (WGS) entry which is preliminary data.</text>
</comment>
<dbReference type="Gene3D" id="3.10.129.10">
    <property type="entry name" value="Hotdog Thioesterase"/>
    <property type="match status" value="1"/>
</dbReference>
<reference evidence="4 5" key="1">
    <citation type="submission" date="2017-10" db="EMBL/GenBank/DDBJ databases">
        <title>The new phylogeny of genus Mycobacterium.</title>
        <authorList>
            <person name="Tortoli E."/>
            <person name="Trovato A."/>
            <person name="Cirillo D.M."/>
        </authorList>
    </citation>
    <scope>NUCLEOTIDE SEQUENCE [LARGE SCALE GENOMIC DNA]</scope>
    <source>
        <strain evidence="4 5">CCUG37673</strain>
    </source>
</reference>
<dbReference type="InterPro" id="IPR002539">
    <property type="entry name" value="MaoC-like_dom"/>
</dbReference>
<evidence type="ECO:0000313" key="3">
    <source>
        <dbReference type="EMBL" id="GFG51339.1"/>
    </source>
</evidence>
<feature type="domain" description="MaoC-like" evidence="2">
    <location>
        <begin position="28"/>
        <end position="111"/>
    </location>
</feature>
<dbReference type="Proteomes" id="UP000465302">
    <property type="component" value="Unassembled WGS sequence"/>
</dbReference>